<dbReference type="EC" id="3.5.99.10" evidence="3"/>
<proteinExistence type="inferred from homology"/>
<evidence type="ECO:0000313" key="4">
    <source>
        <dbReference type="Proteomes" id="UP000575083"/>
    </source>
</evidence>
<dbReference type="PANTHER" id="PTHR11803">
    <property type="entry name" value="2-IMINOBUTANOATE/2-IMINOPROPANOATE DEAMINASE RIDA"/>
    <property type="match status" value="1"/>
</dbReference>
<accession>A0A7X0PJV4</accession>
<protein>
    <submittedName>
        <fullName evidence="3">2-iminobutanoate/2-iminopropanoate deaminase</fullName>
        <ecNumber evidence="3">3.5.99.10</ecNumber>
    </submittedName>
</protein>
<dbReference type="Gene3D" id="3.30.1330.40">
    <property type="entry name" value="RutC-like"/>
    <property type="match status" value="1"/>
</dbReference>
<dbReference type="SUPFAM" id="SSF55298">
    <property type="entry name" value="YjgF-like"/>
    <property type="match status" value="1"/>
</dbReference>
<dbReference type="GO" id="GO:0120241">
    <property type="term" value="F:2-iminobutanoate/2-iminopropanoate deaminase"/>
    <property type="evidence" value="ECO:0007669"/>
    <property type="project" value="UniProtKB-EC"/>
</dbReference>
<comment type="similarity">
    <text evidence="1">Belongs to the RutC family.</text>
</comment>
<evidence type="ECO:0000256" key="2">
    <source>
        <dbReference type="SAM" id="MobiDB-lite"/>
    </source>
</evidence>
<dbReference type="EMBL" id="JACHLK010000017">
    <property type="protein sequence ID" value="MBB6563277.1"/>
    <property type="molecule type" value="Genomic_DNA"/>
</dbReference>
<reference evidence="3 4" key="1">
    <citation type="submission" date="2020-08" db="EMBL/GenBank/DDBJ databases">
        <title>Functional genomics of gut bacteria from endangered species of beetles.</title>
        <authorList>
            <person name="Carlos-Shanley C."/>
        </authorList>
    </citation>
    <scope>NUCLEOTIDE SEQUENCE [LARGE SCALE GENOMIC DNA]</scope>
    <source>
        <strain evidence="3 4">S00198</strain>
    </source>
</reference>
<dbReference type="Pfam" id="PF01042">
    <property type="entry name" value="Ribonuc_L-PSP"/>
    <property type="match status" value="1"/>
</dbReference>
<sequence length="138" mass="14809">MHQSSSATTVPAGVPGLQEPPHFSPARLQDGWIFVSGQMAFDAQWRIAGDTVAEQTQCCLARIAAILGTHGAALADVVKTTVWLTRLEDFAAFNRSYAQAFARVAEPPARSTVRADLMVPQALVEIEAIARVPARSAH</sequence>
<comment type="caution">
    <text evidence="3">The sequence shown here is derived from an EMBL/GenBank/DDBJ whole genome shotgun (WGS) entry which is preliminary data.</text>
</comment>
<dbReference type="PANTHER" id="PTHR11803:SF58">
    <property type="entry name" value="PROTEIN HMF1-RELATED"/>
    <property type="match status" value="1"/>
</dbReference>
<evidence type="ECO:0000313" key="3">
    <source>
        <dbReference type="EMBL" id="MBB6563277.1"/>
    </source>
</evidence>
<evidence type="ECO:0000256" key="1">
    <source>
        <dbReference type="ARBA" id="ARBA00010552"/>
    </source>
</evidence>
<dbReference type="InterPro" id="IPR006175">
    <property type="entry name" value="YjgF/YER057c/UK114"/>
</dbReference>
<dbReference type="InterPro" id="IPR035959">
    <property type="entry name" value="RutC-like_sf"/>
</dbReference>
<gene>
    <name evidence="3" type="ORF">HNP48_005996</name>
</gene>
<feature type="region of interest" description="Disordered" evidence="2">
    <location>
        <begin position="1"/>
        <end position="21"/>
    </location>
</feature>
<dbReference type="GO" id="GO:0005829">
    <property type="term" value="C:cytosol"/>
    <property type="evidence" value="ECO:0007669"/>
    <property type="project" value="TreeGrafter"/>
</dbReference>
<dbReference type="CDD" id="cd00448">
    <property type="entry name" value="YjgF_YER057c_UK114_family"/>
    <property type="match status" value="1"/>
</dbReference>
<keyword evidence="4" id="KW-1185">Reference proteome</keyword>
<keyword evidence="3" id="KW-0378">Hydrolase</keyword>
<dbReference type="Proteomes" id="UP000575083">
    <property type="component" value="Unassembled WGS sequence"/>
</dbReference>
<name>A0A7X0PJV4_9BURK</name>
<organism evidence="3 4">
    <name type="scientific">Acidovorax soli</name>
    <dbReference type="NCBI Taxonomy" id="592050"/>
    <lineage>
        <taxon>Bacteria</taxon>
        <taxon>Pseudomonadati</taxon>
        <taxon>Pseudomonadota</taxon>
        <taxon>Betaproteobacteria</taxon>
        <taxon>Burkholderiales</taxon>
        <taxon>Comamonadaceae</taxon>
        <taxon>Acidovorax</taxon>
    </lineage>
</organism>
<dbReference type="AlphaFoldDB" id="A0A7X0PJV4"/>
<dbReference type="RefSeq" id="WP_184864121.1">
    <property type="nucleotide sequence ID" value="NZ_JACHLK010000017.1"/>
</dbReference>